<reference evidence="1 2" key="1">
    <citation type="submission" date="2019-02" db="EMBL/GenBank/DDBJ databases">
        <authorList>
            <consortium name="Pathogen Informatics"/>
        </authorList>
    </citation>
    <scope>NUCLEOTIDE SEQUENCE [LARGE SCALE GENOMIC DNA]</scope>
    <source>
        <strain evidence="1 2">3012STDY6756504</strain>
    </source>
</reference>
<proteinExistence type="predicted"/>
<dbReference type="AlphaFoldDB" id="A0A4U8VYR9"/>
<dbReference type="Proteomes" id="UP000290439">
    <property type="component" value="Chromosome"/>
</dbReference>
<sequence length="29" mass="2942">MDVLLNLIAAMLASQTPTAPATPVGNCQT</sequence>
<name>A0A4U8VYR9_9NOCA</name>
<protein>
    <submittedName>
        <fullName evidence="1">Uncharacterized protein</fullName>
    </submittedName>
</protein>
<gene>
    <name evidence="1" type="ORF">NCTC10797_01650</name>
</gene>
<evidence type="ECO:0000313" key="1">
    <source>
        <dbReference type="EMBL" id="VFA97885.1"/>
    </source>
</evidence>
<organism evidence="1 2">
    <name type="scientific">Nocardia cyriacigeorgica</name>
    <dbReference type="NCBI Taxonomy" id="135487"/>
    <lineage>
        <taxon>Bacteria</taxon>
        <taxon>Bacillati</taxon>
        <taxon>Actinomycetota</taxon>
        <taxon>Actinomycetes</taxon>
        <taxon>Mycobacteriales</taxon>
        <taxon>Nocardiaceae</taxon>
        <taxon>Nocardia</taxon>
    </lineage>
</organism>
<evidence type="ECO:0000313" key="2">
    <source>
        <dbReference type="Proteomes" id="UP000290439"/>
    </source>
</evidence>
<accession>A0A4U8VYR9</accession>
<dbReference type="EMBL" id="LR215973">
    <property type="protein sequence ID" value="VFA97885.1"/>
    <property type="molecule type" value="Genomic_DNA"/>
</dbReference>